<evidence type="ECO:0000256" key="1">
    <source>
        <dbReference type="SAM" id="MobiDB-lite"/>
    </source>
</evidence>
<accession>A0AAX6GLZ4</accession>
<evidence type="ECO:0000313" key="4">
    <source>
        <dbReference type="Proteomes" id="UP001140949"/>
    </source>
</evidence>
<organism evidence="3 4">
    <name type="scientific">Iris pallida</name>
    <name type="common">Sweet iris</name>
    <dbReference type="NCBI Taxonomy" id="29817"/>
    <lineage>
        <taxon>Eukaryota</taxon>
        <taxon>Viridiplantae</taxon>
        <taxon>Streptophyta</taxon>
        <taxon>Embryophyta</taxon>
        <taxon>Tracheophyta</taxon>
        <taxon>Spermatophyta</taxon>
        <taxon>Magnoliopsida</taxon>
        <taxon>Liliopsida</taxon>
        <taxon>Asparagales</taxon>
        <taxon>Iridaceae</taxon>
        <taxon>Iridoideae</taxon>
        <taxon>Irideae</taxon>
        <taxon>Iris</taxon>
    </lineage>
</organism>
<feature type="region of interest" description="Disordered" evidence="1">
    <location>
        <begin position="1"/>
        <end position="163"/>
    </location>
</feature>
<sequence length="243" mass="26284">MKGGRSKRVGSLLCFSKPDTTEEGRTGGSDPRPDRGGAPPRRTPSGRTLSRLFRSFSADPKPTTKSGGKKSPILPKLLRSISSLSRRGGKVHRDYDRPIVRKESFGKSSPDDDANFFSSSSSSTRSSSSCSSSSSSCLSPVPPPSCSPTAAATTGKRTSMPPSGRGSYGYATGLCFVLMSLVVMMFCGRVCAILWTATWLCLLPQRRPPGFDDAAAVRRRRAEEEKRRVVMEGFLHRSRKGLN</sequence>
<keyword evidence="2" id="KW-0472">Membrane</keyword>
<name>A0AAX6GLZ4_IRIPA</name>
<feature type="compositionally biased region" description="Basic and acidic residues" evidence="1">
    <location>
        <begin position="91"/>
        <end position="105"/>
    </location>
</feature>
<reference evidence="3" key="2">
    <citation type="submission" date="2023-04" db="EMBL/GenBank/DDBJ databases">
        <authorList>
            <person name="Bruccoleri R.E."/>
            <person name="Oakeley E.J."/>
            <person name="Faust A.-M."/>
            <person name="Dessus-Babus S."/>
            <person name="Altorfer M."/>
            <person name="Burckhardt D."/>
            <person name="Oertli M."/>
            <person name="Naumann U."/>
            <person name="Petersen F."/>
            <person name="Wong J."/>
        </authorList>
    </citation>
    <scope>NUCLEOTIDE SEQUENCE</scope>
    <source>
        <strain evidence="3">GSM-AAB239-AS_SAM_17_03QT</strain>
        <tissue evidence="3">Leaf</tissue>
    </source>
</reference>
<dbReference type="PANTHER" id="PTHR34379:SF6">
    <property type="entry name" value="PROTEIN 3F"/>
    <property type="match status" value="1"/>
</dbReference>
<keyword evidence="2" id="KW-1133">Transmembrane helix</keyword>
<feature type="compositionally biased region" description="Low complexity" evidence="1">
    <location>
        <begin position="118"/>
        <end position="139"/>
    </location>
</feature>
<feature type="compositionally biased region" description="Basic and acidic residues" evidence="1">
    <location>
        <begin position="19"/>
        <end position="35"/>
    </location>
</feature>
<gene>
    <name evidence="3" type="ORF">M6B38_358470</name>
</gene>
<feature type="compositionally biased region" description="Polar residues" evidence="1">
    <location>
        <begin position="150"/>
        <end position="161"/>
    </location>
</feature>
<evidence type="ECO:0000313" key="3">
    <source>
        <dbReference type="EMBL" id="KAJ6829327.1"/>
    </source>
</evidence>
<dbReference type="InterPro" id="IPR040411">
    <property type="entry name" value="At5g23160-like"/>
</dbReference>
<feature type="transmembrane region" description="Helical" evidence="2">
    <location>
        <begin position="168"/>
        <end position="195"/>
    </location>
</feature>
<keyword evidence="2" id="KW-0812">Transmembrane</keyword>
<feature type="compositionally biased region" description="Low complexity" evidence="1">
    <location>
        <begin position="71"/>
        <end position="86"/>
    </location>
</feature>
<comment type="caution">
    <text evidence="3">The sequence shown here is derived from an EMBL/GenBank/DDBJ whole genome shotgun (WGS) entry which is preliminary data.</text>
</comment>
<dbReference type="Proteomes" id="UP001140949">
    <property type="component" value="Unassembled WGS sequence"/>
</dbReference>
<dbReference type="AlphaFoldDB" id="A0AAX6GLZ4"/>
<dbReference type="PANTHER" id="PTHR34379">
    <property type="entry name" value="OS07G0553800 PROTEIN"/>
    <property type="match status" value="1"/>
</dbReference>
<proteinExistence type="predicted"/>
<dbReference type="EMBL" id="JANAVB010018797">
    <property type="protein sequence ID" value="KAJ6829327.1"/>
    <property type="molecule type" value="Genomic_DNA"/>
</dbReference>
<keyword evidence="4" id="KW-1185">Reference proteome</keyword>
<reference evidence="3" key="1">
    <citation type="journal article" date="2023" name="GigaByte">
        <title>Genome assembly of the bearded iris, Iris pallida Lam.</title>
        <authorList>
            <person name="Bruccoleri R.E."/>
            <person name="Oakeley E.J."/>
            <person name="Faust A.M.E."/>
            <person name="Altorfer M."/>
            <person name="Dessus-Babus S."/>
            <person name="Burckhardt D."/>
            <person name="Oertli M."/>
            <person name="Naumann U."/>
            <person name="Petersen F."/>
            <person name="Wong J."/>
        </authorList>
    </citation>
    <scope>NUCLEOTIDE SEQUENCE</scope>
    <source>
        <strain evidence="3">GSM-AAB239-AS_SAM_17_03QT</strain>
    </source>
</reference>
<evidence type="ECO:0000256" key="2">
    <source>
        <dbReference type="SAM" id="Phobius"/>
    </source>
</evidence>
<protein>
    <submittedName>
        <fullName evidence="3">Uncharacterized protein</fullName>
    </submittedName>
</protein>